<proteinExistence type="predicted"/>
<dbReference type="Gene3D" id="3.40.430.10">
    <property type="entry name" value="Dihydrofolate Reductase, subunit A"/>
    <property type="match status" value="1"/>
</dbReference>
<dbReference type="GO" id="GO:0009231">
    <property type="term" value="P:riboflavin biosynthetic process"/>
    <property type="evidence" value="ECO:0007669"/>
    <property type="project" value="InterPro"/>
</dbReference>
<comment type="pathway">
    <text evidence="1">Cofactor biosynthesis; riboflavin biosynthesis.</text>
</comment>
<protein>
    <submittedName>
        <fullName evidence="5">Putative pyrimidine reductase</fullName>
    </submittedName>
</protein>
<comment type="caution">
    <text evidence="5">The sequence shown here is derived from an EMBL/GenBank/DDBJ whole genome shotgun (WGS) entry which is preliminary data.</text>
</comment>
<dbReference type="EMBL" id="CABL01000003">
    <property type="protein sequence ID" value="CBH74783.1"/>
    <property type="molecule type" value="Genomic_DNA"/>
</dbReference>
<keyword evidence="3" id="KW-0560">Oxidoreductase</keyword>
<keyword evidence="2" id="KW-0521">NADP</keyword>
<feature type="domain" description="Bacterial bifunctional deaminase-reductase C-terminal" evidence="4">
    <location>
        <begin position="4"/>
        <end position="200"/>
    </location>
</feature>
<dbReference type="InterPro" id="IPR050765">
    <property type="entry name" value="Riboflavin_Biosynth_HTPR"/>
</dbReference>
<dbReference type="PANTHER" id="PTHR38011">
    <property type="entry name" value="DIHYDROFOLATE REDUCTASE FAMILY PROTEIN (AFU_ORTHOLOGUE AFUA_8G06820)"/>
    <property type="match status" value="1"/>
</dbReference>
<name>E6PE98_9ZZZZ</name>
<dbReference type="Pfam" id="PF01872">
    <property type="entry name" value="RibD_C"/>
    <property type="match status" value="1"/>
</dbReference>
<dbReference type="PANTHER" id="PTHR38011:SF7">
    <property type="entry name" value="2,5-DIAMINO-6-RIBOSYLAMINO-4(3H)-PYRIMIDINONE 5'-PHOSPHATE REDUCTASE"/>
    <property type="match status" value="1"/>
</dbReference>
<dbReference type="GO" id="GO:0008703">
    <property type="term" value="F:5-amino-6-(5-phosphoribosylamino)uracil reductase activity"/>
    <property type="evidence" value="ECO:0007669"/>
    <property type="project" value="InterPro"/>
</dbReference>
<accession>E6PE98</accession>
<evidence type="ECO:0000256" key="1">
    <source>
        <dbReference type="ARBA" id="ARBA00005104"/>
    </source>
</evidence>
<dbReference type="InterPro" id="IPR024072">
    <property type="entry name" value="DHFR-like_dom_sf"/>
</dbReference>
<evidence type="ECO:0000256" key="3">
    <source>
        <dbReference type="ARBA" id="ARBA00023002"/>
    </source>
</evidence>
<dbReference type="InterPro" id="IPR002734">
    <property type="entry name" value="RibDG_C"/>
</dbReference>
<evidence type="ECO:0000313" key="5">
    <source>
        <dbReference type="EMBL" id="CBH74783.1"/>
    </source>
</evidence>
<reference evidence="5" key="1">
    <citation type="submission" date="2009-10" db="EMBL/GenBank/DDBJ databases">
        <title>Diversity of trophic interactions inside an arsenic-rich microbial ecosystem.</title>
        <authorList>
            <person name="Bertin P.N."/>
            <person name="Heinrich-Salmeron A."/>
            <person name="Pelletier E."/>
            <person name="Goulhen-Chollet F."/>
            <person name="Arsene-Ploetze F."/>
            <person name="Gallien S."/>
            <person name="Calteau A."/>
            <person name="Vallenet D."/>
            <person name="Casiot C."/>
            <person name="Chane-Woon-Ming B."/>
            <person name="Giloteaux L."/>
            <person name="Barakat M."/>
            <person name="Bonnefoy V."/>
            <person name="Bruneel O."/>
            <person name="Chandler M."/>
            <person name="Cleiss J."/>
            <person name="Duran R."/>
            <person name="Elbaz-Poulichet F."/>
            <person name="Fonknechten N."/>
            <person name="Lauga B."/>
            <person name="Mornico D."/>
            <person name="Ortet P."/>
            <person name="Schaeffer C."/>
            <person name="Siguier P."/>
            <person name="Alexander Thil Smith A."/>
            <person name="Van Dorsselaer A."/>
            <person name="Weissenbach J."/>
            <person name="Medigue C."/>
            <person name="Le Paslier D."/>
        </authorList>
    </citation>
    <scope>NUCLEOTIDE SEQUENCE</scope>
</reference>
<dbReference type="SUPFAM" id="SSF53597">
    <property type="entry name" value="Dihydrofolate reductase-like"/>
    <property type="match status" value="1"/>
</dbReference>
<evidence type="ECO:0000259" key="4">
    <source>
        <dbReference type="Pfam" id="PF01872"/>
    </source>
</evidence>
<sequence>MKAIAISAAISLDGFLDDDGAERLVLSSREDFAEVRALRANYDAIFVGAETIRRDDPSLRADGRQPRRVTITCSGAIPHGARFFAGEGARSVVLAPRDAFAEVRERIGGLADVISIDRGDARGIVAALEGLGISSLFVEGGAHVLTTFLSEGLFSRLRLSIAPFFLGERGRARFVEPGSFLHDKDRRLQLLAVRTLGNCAVLDLENTDDALR</sequence>
<dbReference type="AlphaFoldDB" id="E6PE98"/>
<organism evidence="5">
    <name type="scientific">mine drainage metagenome</name>
    <dbReference type="NCBI Taxonomy" id="410659"/>
    <lineage>
        <taxon>unclassified sequences</taxon>
        <taxon>metagenomes</taxon>
        <taxon>ecological metagenomes</taxon>
    </lineage>
</organism>
<evidence type="ECO:0000256" key="2">
    <source>
        <dbReference type="ARBA" id="ARBA00022857"/>
    </source>
</evidence>
<gene>
    <name evidence="5" type="ORF">CARN1_0414</name>
</gene>